<protein>
    <recommendedName>
        <fullName evidence="5">MYND-type domain-containing protein</fullName>
    </recommendedName>
</protein>
<evidence type="ECO:0000256" key="4">
    <source>
        <dbReference type="PROSITE-ProRule" id="PRU00134"/>
    </source>
</evidence>
<evidence type="ECO:0000259" key="5">
    <source>
        <dbReference type="PROSITE" id="PS50865"/>
    </source>
</evidence>
<sequence length="626" mass="69605">MTTTHPALLAGSTSRLRNSLRSVALAAINGSSKDIARICTVVQAGTLPDHEVVGFLPVIYANLDPMLIPSPDILDAIFTSSTLPSLENATKMLSCLATLSAILPLDAIPNLWPRVWSWMECVHLYYDCFPARTPPEIISTHLGHSQILLRFQEHPETALAMFATNGVRRILAKGWATMVDHSFRPEDPLSSTVIGLPLLALADMSTQLHFQEVVDACGGSYKSLAATLTKNISQVVMNSKSSYAPGSITPPLCFLRDIFRISPDFVDYLLSRDIIPSLVSILDIDGHPPPSEGVPDRPMSVEFGLETLIEYMDVPPGYPWVVKALQAGLLRHVITSGVNITAISEAGNYPQLLLTVLPKNLVAYTVIAEMKRAFLELETPARGEEFSRSALFEHWITLRSLVDERAEILDTWEASGRASSLACYNMKCHQVDRRDCFRRCSVCRTAAYCSRKCQRVDWIDGHRDECNVLRRAHLTFAEIGLHYYERNFIRALVHSDYQRLRVQIAVTTLQFIVQYPDTLFFVGFDYTGIAGVECSVMPMSQLGPAVDIPHWGRLARAAGRLTLHAVRFGHGTSWSNSLFPLHASTSRFHDGLLRLASGTRGLQNSQVETLVRNLIEITDKNNVEIH</sequence>
<dbReference type="InterPro" id="IPR002893">
    <property type="entry name" value="Znf_MYND"/>
</dbReference>
<dbReference type="AlphaFoldDB" id="A0AAD7NF32"/>
<name>A0AAD7NF32_9AGAR</name>
<dbReference type="Pfam" id="PF01753">
    <property type="entry name" value="zf-MYND"/>
    <property type="match status" value="1"/>
</dbReference>
<evidence type="ECO:0000313" key="6">
    <source>
        <dbReference type="EMBL" id="KAJ7758277.1"/>
    </source>
</evidence>
<dbReference type="Gene3D" id="1.10.220.160">
    <property type="match status" value="1"/>
</dbReference>
<dbReference type="EMBL" id="JARKIB010000042">
    <property type="protein sequence ID" value="KAJ7758277.1"/>
    <property type="molecule type" value="Genomic_DNA"/>
</dbReference>
<reference evidence="6" key="1">
    <citation type="submission" date="2023-03" db="EMBL/GenBank/DDBJ databases">
        <title>Massive genome expansion in bonnet fungi (Mycena s.s.) driven by repeated elements and novel gene families across ecological guilds.</title>
        <authorList>
            <consortium name="Lawrence Berkeley National Laboratory"/>
            <person name="Harder C.B."/>
            <person name="Miyauchi S."/>
            <person name="Viragh M."/>
            <person name="Kuo A."/>
            <person name="Thoen E."/>
            <person name="Andreopoulos B."/>
            <person name="Lu D."/>
            <person name="Skrede I."/>
            <person name="Drula E."/>
            <person name="Henrissat B."/>
            <person name="Morin E."/>
            <person name="Kohler A."/>
            <person name="Barry K."/>
            <person name="LaButti K."/>
            <person name="Morin E."/>
            <person name="Salamov A."/>
            <person name="Lipzen A."/>
            <person name="Mereny Z."/>
            <person name="Hegedus B."/>
            <person name="Baldrian P."/>
            <person name="Stursova M."/>
            <person name="Weitz H."/>
            <person name="Taylor A."/>
            <person name="Grigoriev I.V."/>
            <person name="Nagy L.G."/>
            <person name="Martin F."/>
            <person name="Kauserud H."/>
        </authorList>
    </citation>
    <scope>NUCLEOTIDE SEQUENCE</scope>
    <source>
        <strain evidence="6">CBHHK182m</strain>
    </source>
</reference>
<keyword evidence="7" id="KW-1185">Reference proteome</keyword>
<dbReference type="SUPFAM" id="SSF144232">
    <property type="entry name" value="HIT/MYND zinc finger-like"/>
    <property type="match status" value="1"/>
</dbReference>
<evidence type="ECO:0000256" key="3">
    <source>
        <dbReference type="ARBA" id="ARBA00022833"/>
    </source>
</evidence>
<dbReference type="Gene3D" id="6.10.140.2220">
    <property type="match status" value="1"/>
</dbReference>
<accession>A0AAD7NF32</accession>
<dbReference type="Proteomes" id="UP001215598">
    <property type="component" value="Unassembled WGS sequence"/>
</dbReference>
<dbReference type="GO" id="GO:0008270">
    <property type="term" value="F:zinc ion binding"/>
    <property type="evidence" value="ECO:0007669"/>
    <property type="project" value="UniProtKB-KW"/>
</dbReference>
<feature type="domain" description="MYND-type" evidence="5">
    <location>
        <begin position="428"/>
        <end position="466"/>
    </location>
</feature>
<comment type="caution">
    <text evidence="6">The sequence shown here is derived from an EMBL/GenBank/DDBJ whole genome shotgun (WGS) entry which is preliminary data.</text>
</comment>
<organism evidence="6 7">
    <name type="scientific">Mycena metata</name>
    <dbReference type="NCBI Taxonomy" id="1033252"/>
    <lineage>
        <taxon>Eukaryota</taxon>
        <taxon>Fungi</taxon>
        <taxon>Dikarya</taxon>
        <taxon>Basidiomycota</taxon>
        <taxon>Agaricomycotina</taxon>
        <taxon>Agaricomycetes</taxon>
        <taxon>Agaricomycetidae</taxon>
        <taxon>Agaricales</taxon>
        <taxon>Marasmiineae</taxon>
        <taxon>Mycenaceae</taxon>
        <taxon>Mycena</taxon>
    </lineage>
</organism>
<keyword evidence="3" id="KW-0862">Zinc</keyword>
<evidence type="ECO:0000256" key="2">
    <source>
        <dbReference type="ARBA" id="ARBA00022771"/>
    </source>
</evidence>
<dbReference type="PROSITE" id="PS50865">
    <property type="entry name" value="ZF_MYND_2"/>
    <property type="match status" value="1"/>
</dbReference>
<evidence type="ECO:0000313" key="7">
    <source>
        <dbReference type="Proteomes" id="UP001215598"/>
    </source>
</evidence>
<gene>
    <name evidence="6" type="ORF">B0H16DRAFT_649472</name>
</gene>
<evidence type="ECO:0000256" key="1">
    <source>
        <dbReference type="ARBA" id="ARBA00022723"/>
    </source>
</evidence>
<proteinExistence type="predicted"/>
<keyword evidence="1" id="KW-0479">Metal-binding</keyword>
<keyword evidence="2 4" id="KW-0863">Zinc-finger</keyword>